<dbReference type="InterPro" id="IPR023468">
    <property type="entry name" value="Riboflavin_kinase"/>
</dbReference>
<dbReference type="SMART" id="SM00904">
    <property type="entry name" value="Flavokinase"/>
    <property type="match status" value="1"/>
</dbReference>
<dbReference type="GO" id="GO:0006747">
    <property type="term" value="P:FAD biosynthetic process"/>
    <property type="evidence" value="ECO:0007669"/>
    <property type="project" value="UniProtKB-UniRule"/>
</dbReference>
<dbReference type="InterPro" id="IPR015865">
    <property type="entry name" value="Riboflavin_kinase_bac/euk"/>
</dbReference>
<dbReference type="PIRSF" id="PIRSF004491">
    <property type="entry name" value="FAD_Synth"/>
    <property type="match status" value="1"/>
</dbReference>
<evidence type="ECO:0000313" key="17">
    <source>
        <dbReference type="EMBL" id="OJX56233.1"/>
    </source>
</evidence>
<evidence type="ECO:0000259" key="16">
    <source>
        <dbReference type="SMART" id="SM00904"/>
    </source>
</evidence>
<dbReference type="SUPFAM" id="SSF82114">
    <property type="entry name" value="Riboflavin kinase-like"/>
    <property type="match status" value="1"/>
</dbReference>
<evidence type="ECO:0000256" key="14">
    <source>
        <dbReference type="ARBA" id="ARBA00049494"/>
    </source>
</evidence>
<evidence type="ECO:0000256" key="11">
    <source>
        <dbReference type="ARBA" id="ARBA00022840"/>
    </source>
</evidence>
<evidence type="ECO:0000256" key="9">
    <source>
        <dbReference type="ARBA" id="ARBA00022777"/>
    </source>
</evidence>
<dbReference type="Gene3D" id="3.40.50.620">
    <property type="entry name" value="HUPs"/>
    <property type="match status" value="1"/>
</dbReference>
<protein>
    <recommendedName>
        <fullName evidence="15">Riboflavin biosynthesis protein</fullName>
    </recommendedName>
    <domain>
        <recommendedName>
            <fullName evidence="15">Riboflavin kinase</fullName>
            <ecNumber evidence="15">2.7.1.26</ecNumber>
        </recommendedName>
        <alternativeName>
            <fullName evidence="15">Flavokinase</fullName>
        </alternativeName>
    </domain>
    <domain>
        <recommendedName>
            <fullName evidence="15">FMN adenylyltransferase</fullName>
            <ecNumber evidence="15">2.7.7.2</ecNumber>
        </recommendedName>
        <alternativeName>
            <fullName evidence="15">FAD pyrophosphorylase</fullName>
        </alternativeName>
        <alternativeName>
            <fullName evidence="15">FAD synthase</fullName>
        </alternativeName>
    </domain>
</protein>
<comment type="pathway">
    <text evidence="2 15">Cofactor biosynthesis; FAD biosynthesis; FAD from FMN: step 1/1.</text>
</comment>
<dbReference type="AlphaFoldDB" id="A0A1M3KUZ9"/>
<comment type="catalytic activity">
    <reaction evidence="13 15">
        <text>riboflavin + ATP = FMN + ADP + H(+)</text>
        <dbReference type="Rhea" id="RHEA:14357"/>
        <dbReference type="ChEBI" id="CHEBI:15378"/>
        <dbReference type="ChEBI" id="CHEBI:30616"/>
        <dbReference type="ChEBI" id="CHEBI:57986"/>
        <dbReference type="ChEBI" id="CHEBI:58210"/>
        <dbReference type="ChEBI" id="CHEBI:456216"/>
        <dbReference type="EC" id="2.7.1.26"/>
    </reaction>
</comment>
<reference evidence="17 18" key="1">
    <citation type="submission" date="2016-09" db="EMBL/GenBank/DDBJ databases">
        <title>Genome-resolved meta-omics ties microbial dynamics to process performance in biotechnology for thiocyanate degradation.</title>
        <authorList>
            <person name="Kantor R.S."/>
            <person name="Huddy R.J."/>
            <person name="Iyer R."/>
            <person name="Thomas B.C."/>
            <person name="Brown C.T."/>
            <person name="Anantharaman K."/>
            <person name="Tringe S."/>
            <person name="Hettich R.L."/>
            <person name="Harrison S.T."/>
            <person name="Banfield J.F."/>
        </authorList>
    </citation>
    <scope>NUCLEOTIDE SEQUENCE [LARGE SCALE GENOMIC DNA]</scope>
    <source>
        <strain evidence="17">59-99</strain>
    </source>
</reference>
<dbReference type="CDD" id="cd02064">
    <property type="entry name" value="FAD_synthetase_N"/>
    <property type="match status" value="1"/>
</dbReference>
<dbReference type="NCBIfam" id="TIGR00083">
    <property type="entry name" value="ribF"/>
    <property type="match status" value="1"/>
</dbReference>
<dbReference type="FunFam" id="3.40.50.620:FF:000021">
    <property type="entry name" value="Riboflavin biosynthesis protein"/>
    <property type="match status" value="1"/>
</dbReference>
<keyword evidence="9 15" id="KW-0418">Kinase</keyword>
<dbReference type="InterPro" id="IPR014729">
    <property type="entry name" value="Rossmann-like_a/b/a_fold"/>
</dbReference>
<dbReference type="EC" id="2.7.7.2" evidence="15"/>
<feature type="domain" description="Riboflavin kinase" evidence="16">
    <location>
        <begin position="184"/>
        <end position="310"/>
    </location>
</feature>
<dbReference type="InterPro" id="IPR002606">
    <property type="entry name" value="Riboflavin_kinase_bac"/>
</dbReference>
<keyword evidence="8 15" id="KW-0547">Nucleotide-binding</keyword>
<dbReference type="PANTHER" id="PTHR22749">
    <property type="entry name" value="RIBOFLAVIN KINASE/FMN ADENYLYLTRANSFERASE"/>
    <property type="match status" value="1"/>
</dbReference>
<evidence type="ECO:0000256" key="4">
    <source>
        <dbReference type="ARBA" id="ARBA00022630"/>
    </source>
</evidence>
<name>A0A1M3KUZ9_9BACT</name>
<dbReference type="GO" id="GO:0003919">
    <property type="term" value="F:FMN adenylyltransferase activity"/>
    <property type="evidence" value="ECO:0007669"/>
    <property type="project" value="UniProtKB-UniRule"/>
</dbReference>
<evidence type="ECO:0000256" key="10">
    <source>
        <dbReference type="ARBA" id="ARBA00022827"/>
    </source>
</evidence>
<keyword evidence="6 15" id="KW-0808">Transferase</keyword>
<dbReference type="EMBL" id="MKVH01000025">
    <property type="protein sequence ID" value="OJX56233.1"/>
    <property type="molecule type" value="Genomic_DNA"/>
</dbReference>
<dbReference type="Gene3D" id="2.40.30.30">
    <property type="entry name" value="Riboflavin kinase-like"/>
    <property type="match status" value="1"/>
</dbReference>
<gene>
    <name evidence="17" type="ORF">BGO89_12900</name>
</gene>
<comment type="pathway">
    <text evidence="3 15">Cofactor biosynthesis; FMN biosynthesis; FMN from riboflavin (ATP route): step 1/1.</text>
</comment>
<keyword evidence="4 15" id="KW-0285">Flavoprotein</keyword>
<dbReference type="PANTHER" id="PTHR22749:SF6">
    <property type="entry name" value="RIBOFLAVIN KINASE"/>
    <property type="match status" value="1"/>
</dbReference>
<dbReference type="Proteomes" id="UP000184233">
    <property type="component" value="Unassembled WGS sequence"/>
</dbReference>
<keyword evidence="10 15" id="KW-0274">FAD</keyword>
<comment type="similarity">
    <text evidence="15">Belongs to the ribF family.</text>
</comment>
<evidence type="ECO:0000256" key="15">
    <source>
        <dbReference type="PIRNR" id="PIRNR004491"/>
    </source>
</evidence>
<keyword evidence="7 15" id="KW-0548">Nucleotidyltransferase</keyword>
<dbReference type="SUPFAM" id="SSF52374">
    <property type="entry name" value="Nucleotidylyl transferase"/>
    <property type="match status" value="1"/>
</dbReference>
<keyword evidence="12" id="KW-0511">Multifunctional enzyme</keyword>
<evidence type="ECO:0000256" key="8">
    <source>
        <dbReference type="ARBA" id="ARBA00022741"/>
    </source>
</evidence>
<organism evidence="17 18">
    <name type="scientific">Candidatus Kapaibacterium thiocyanatum</name>
    <dbReference type="NCBI Taxonomy" id="1895771"/>
    <lineage>
        <taxon>Bacteria</taxon>
        <taxon>Pseudomonadati</taxon>
        <taxon>Candidatus Kapaibacteriota</taxon>
        <taxon>Candidatus Kapaibacteriia</taxon>
        <taxon>Candidatus Kapaibacteriales</taxon>
        <taxon>Candidatus Kapaibacteriaceae</taxon>
        <taxon>Candidatus Kapaibacterium</taxon>
    </lineage>
</organism>
<dbReference type="UniPathway" id="UPA00276">
    <property type="reaction ID" value="UER00406"/>
</dbReference>
<dbReference type="EC" id="2.7.1.26" evidence="15"/>
<dbReference type="InterPro" id="IPR023465">
    <property type="entry name" value="Riboflavin_kinase_dom_sf"/>
</dbReference>
<dbReference type="GO" id="GO:0005524">
    <property type="term" value="F:ATP binding"/>
    <property type="evidence" value="ECO:0007669"/>
    <property type="project" value="UniProtKB-UniRule"/>
</dbReference>
<dbReference type="GO" id="GO:0009398">
    <property type="term" value="P:FMN biosynthetic process"/>
    <property type="evidence" value="ECO:0007669"/>
    <property type="project" value="UniProtKB-UniRule"/>
</dbReference>
<keyword evidence="5 15" id="KW-0288">FMN</keyword>
<dbReference type="GO" id="GO:0009231">
    <property type="term" value="P:riboflavin biosynthetic process"/>
    <property type="evidence" value="ECO:0007669"/>
    <property type="project" value="InterPro"/>
</dbReference>
<accession>A0A1M3KUZ9</accession>
<evidence type="ECO:0000256" key="1">
    <source>
        <dbReference type="ARBA" id="ARBA00002121"/>
    </source>
</evidence>
<evidence type="ECO:0000256" key="13">
    <source>
        <dbReference type="ARBA" id="ARBA00047880"/>
    </source>
</evidence>
<dbReference type="NCBIfam" id="NF004160">
    <property type="entry name" value="PRK05627.1-3"/>
    <property type="match status" value="1"/>
</dbReference>
<keyword evidence="11 15" id="KW-0067">ATP-binding</keyword>
<comment type="caution">
    <text evidence="17">The sequence shown here is derived from an EMBL/GenBank/DDBJ whole genome shotgun (WGS) entry which is preliminary data.</text>
</comment>
<dbReference type="STRING" id="1895771.BGO89_12900"/>
<evidence type="ECO:0000256" key="12">
    <source>
        <dbReference type="ARBA" id="ARBA00023268"/>
    </source>
</evidence>
<dbReference type="GO" id="GO:0008531">
    <property type="term" value="F:riboflavin kinase activity"/>
    <property type="evidence" value="ECO:0007669"/>
    <property type="project" value="UniProtKB-UniRule"/>
</dbReference>
<proteinExistence type="inferred from homology"/>
<evidence type="ECO:0000256" key="5">
    <source>
        <dbReference type="ARBA" id="ARBA00022643"/>
    </source>
</evidence>
<comment type="catalytic activity">
    <reaction evidence="14 15">
        <text>FMN + ATP + H(+) = FAD + diphosphate</text>
        <dbReference type="Rhea" id="RHEA:17237"/>
        <dbReference type="ChEBI" id="CHEBI:15378"/>
        <dbReference type="ChEBI" id="CHEBI:30616"/>
        <dbReference type="ChEBI" id="CHEBI:33019"/>
        <dbReference type="ChEBI" id="CHEBI:57692"/>
        <dbReference type="ChEBI" id="CHEBI:58210"/>
        <dbReference type="EC" id="2.7.7.2"/>
    </reaction>
</comment>
<dbReference type="Pfam" id="PF06574">
    <property type="entry name" value="FAD_syn"/>
    <property type="match status" value="1"/>
</dbReference>
<evidence type="ECO:0000256" key="3">
    <source>
        <dbReference type="ARBA" id="ARBA00005201"/>
    </source>
</evidence>
<evidence type="ECO:0000256" key="6">
    <source>
        <dbReference type="ARBA" id="ARBA00022679"/>
    </source>
</evidence>
<dbReference type="InterPro" id="IPR015864">
    <property type="entry name" value="FAD_synthase"/>
</dbReference>
<evidence type="ECO:0000256" key="7">
    <source>
        <dbReference type="ARBA" id="ARBA00022695"/>
    </source>
</evidence>
<comment type="function">
    <text evidence="1">Catalyzes the phosphorylation of riboflavin to FMN followed by the adenylation of FMN to FAD.</text>
</comment>
<evidence type="ECO:0000313" key="18">
    <source>
        <dbReference type="Proteomes" id="UP000184233"/>
    </source>
</evidence>
<evidence type="ECO:0000256" key="2">
    <source>
        <dbReference type="ARBA" id="ARBA00004726"/>
    </source>
</evidence>
<sequence length="312" mass="34550">MIITRFDEAIPFDAATALTVGTFDGVHCGHRGIIDRMKATASAEHERTVVVTFDPHPQIVLAKPDREPVRLLTSIDERCALLADLGVDMTVVIPFTREFASTPPDVFIRDHIAGRIGVRHFFIGHDHMFGKDRGGNEELLQRLGDELGFVLERVEPLYCNGQVVSSTKVRQALQAGDVTSAAEMLGRPYTVTGTVVRGDGRGAKLGIPTANIETPDPYKLLPGNGVYLVSSEIDGRTVYGMANIGRRPTFTDGSRTTLEVHYLDLDTMLYDRTLTVAFRHFIRAEQKFPSLDMFLSQIREDRSTAYELLSNG</sequence>
<dbReference type="UniPathway" id="UPA00277">
    <property type="reaction ID" value="UER00407"/>
</dbReference>
<dbReference type="Pfam" id="PF01687">
    <property type="entry name" value="Flavokinase"/>
    <property type="match status" value="1"/>
</dbReference>